<accession>A0A5B7I7D7</accession>
<dbReference type="AlphaFoldDB" id="A0A5B7I7D7"/>
<comment type="caution">
    <text evidence="1">The sequence shown here is derived from an EMBL/GenBank/DDBJ whole genome shotgun (WGS) entry which is preliminary data.</text>
</comment>
<keyword evidence="2" id="KW-1185">Reference proteome</keyword>
<dbReference type="Proteomes" id="UP000324222">
    <property type="component" value="Unassembled WGS sequence"/>
</dbReference>
<protein>
    <submittedName>
        <fullName evidence="1">Uncharacterized protein</fullName>
    </submittedName>
</protein>
<sequence>MKNLIVRNFMRRGRNKPRIIQGRVISRKVQL</sequence>
<dbReference type="EMBL" id="VSRR010054026">
    <property type="protein sequence ID" value="MPC80440.1"/>
    <property type="molecule type" value="Genomic_DNA"/>
</dbReference>
<evidence type="ECO:0000313" key="1">
    <source>
        <dbReference type="EMBL" id="MPC80440.1"/>
    </source>
</evidence>
<organism evidence="1 2">
    <name type="scientific">Portunus trituberculatus</name>
    <name type="common">Swimming crab</name>
    <name type="synonym">Neptunus trituberculatus</name>
    <dbReference type="NCBI Taxonomy" id="210409"/>
    <lineage>
        <taxon>Eukaryota</taxon>
        <taxon>Metazoa</taxon>
        <taxon>Ecdysozoa</taxon>
        <taxon>Arthropoda</taxon>
        <taxon>Crustacea</taxon>
        <taxon>Multicrustacea</taxon>
        <taxon>Malacostraca</taxon>
        <taxon>Eumalacostraca</taxon>
        <taxon>Eucarida</taxon>
        <taxon>Decapoda</taxon>
        <taxon>Pleocyemata</taxon>
        <taxon>Brachyura</taxon>
        <taxon>Eubrachyura</taxon>
        <taxon>Portunoidea</taxon>
        <taxon>Portunidae</taxon>
        <taxon>Portuninae</taxon>
        <taxon>Portunus</taxon>
    </lineage>
</organism>
<reference evidence="1 2" key="1">
    <citation type="submission" date="2019-05" db="EMBL/GenBank/DDBJ databases">
        <title>Another draft genome of Portunus trituberculatus and its Hox gene families provides insights of decapod evolution.</title>
        <authorList>
            <person name="Jeong J.-H."/>
            <person name="Song I."/>
            <person name="Kim S."/>
            <person name="Choi T."/>
            <person name="Kim D."/>
            <person name="Ryu S."/>
            <person name="Kim W."/>
        </authorList>
    </citation>
    <scope>NUCLEOTIDE SEQUENCE [LARGE SCALE GENOMIC DNA]</scope>
    <source>
        <tissue evidence="1">Muscle</tissue>
    </source>
</reference>
<name>A0A5B7I7D7_PORTR</name>
<gene>
    <name evidence="1" type="ORF">E2C01_075020</name>
</gene>
<proteinExistence type="predicted"/>
<evidence type="ECO:0000313" key="2">
    <source>
        <dbReference type="Proteomes" id="UP000324222"/>
    </source>
</evidence>